<dbReference type="Gene3D" id="3.30.465.10">
    <property type="match status" value="1"/>
</dbReference>
<feature type="domain" description="FAD-binding PCMH-type" evidence="6">
    <location>
        <begin position="37"/>
        <end position="216"/>
    </location>
</feature>
<comment type="caution">
    <text evidence="7">The sequence shown here is derived from an EMBL/GenBank/DDBJ whole genome shotgun (WGS) entry which is preliminary data.</text>
</comment>
<keyword evidence="5" id="KW-0560">Oxidoreductase</keyword>
<dbReference type="GO" id="GO:0022904">
    <property type="term" value="P:respiratory electron transport chain"/>
    <property type="evidence" value="ECO:0007669"/>
    <property type="project" value="TreeGrafter"/>
</dbReference>
<dbReference type="PANTHER" id="PTHR43716:SF1">
    <property type="entry name" value="D-2-HYDROXYGLUTARATE DEHYDROGENASE, MITOCHONDRIAL"/>
    <property type="match status" value="1"/>
</dbReference>
<evidence type="ECO:0000313" key="7">
    <source>
        <dbReference type="EMBL" id="MBB5272935.1"/>
    </source>
</evidence>
<proteinExistence type="inferred from homology"/>
<organism evidence="7 8">
    <name type="scientific">Quisquiliibacterium transsilvanicum</name>
    <dbReference type="NCBI Taxonomy" id="1549638"/>
    <lineage>
        <taxon>Bacteria</taxon>
        <taxon>Pseudomonadati</taxon>
        <taxon>Pseudomonadota</taxon>
        <taxon>Betaproteobacteria</taxon>
        <taxon>Burkholderiales</taxon>
        <taxon>Burkholderiaceae</taxon>
        <taxon>Quisquiliibacterium</taxon>
    </lineage>
</organism>
<dbReference type="FunFam" id="1.10.45.10:FF:000001">
    <property type="entry name" value="D-lactate dehydrogenase mitochondrial"/>
    <property type="match status" value="1"/>
</dbReference>
<evidence type="ECO:0000256" key="2">
    <source>
        <dbReference type="ARBA" id="ARBA00008000"/>
    </source>
</evidence>
<sequence>MTIEQTLAALGAALGPGGLLVGDDIGDRHRGDIHGNLGETPIAVARPRDTAQVSQVLAACNAAGIPVVTHGGRSGLVLSCTTRAGELVLSTERMTAIESIDADACTATVQAGVVLQTLQERLEPDGLSFPLDLGGRGSCTIGGNIATNAGGNRVIRYGMTRDLVLGLEAVLADGTVLDGLKPFIKNNTGVDLKQLFIGSEGVLGVVTRAVLRLVPKPEDTAVAFCGLAGFDRVRAMLRHLRRSLGGDLTAFEVLWKGYYTRYLGLHPTGAPMPDAHRFYVLTESSGSGGDGLQERFERALADAIDEGIVDDAVIAKSGSEAAALWHMRDLAIEVARTLGPHSAFDVSLRIAEMEAFAGDLDAVAHGLNPGCETLVFGHAGDGNLHLAVSRPPGSGLAKGALEAAVYDLVRRYGGSVSAEHGIGVSRLEYLGHTRTAAEIEAMRALKRTLDPNCILNPGRVLSQVAAPAGT</sequence>
<dbReference type="GO" id="GO:0016491">
    <property type="term" value="F:oxidoreductase activity"/>
    <property type="evidence" value="ECO:0007669"/>
    <property type="project" value="UniProtKB-KW"/>
</dbReference>
<name>A0A7W8MA20_9BURK</name>
<dbReference type="Gene3D" id="3.30.70.2190">
    <property type="match status" value="1"/>
</dbReference>
<dbReference type="PROSITE" id="PS51387">
    <property type="entry name" value="FAD_PCMH"/>
    <property type="match status" value="1"/>
</dbReference>
<evidence type="ECO:0000313" key="8">
    <source>
        <dbReference type="Proteomes" id="UP000532440"/>
    </source>
</evidence>
<dbReference type="InterPro" id="IPR036318">
    <property type="entry name" value="FAD-bd_PCMH-like_sf"/>
</dbReference>
<dbReference type="GO" id="GO:0071949">
    <property type="term" value="F:FAD binding"/>
    <property type="evidence" value="ECO:0007669"/>
    <property type="project" value="InterPro"/>
</dbReference>
<dbReference type="Gene3D" id="1.10.45.10">
    <property type="entry name" value="Vanillyl-alcohol Oxidase, Chain A, domain 4"/>
    <property type="match status" value="1"/>
</dbReference>
<dbReference type="RefSeq" id="WP_183968964.1">
    <property type="nucleotide sequence ID" value="NZ_BAABEW010000024.1"/>
</dbReference>
<keyword evidence="3" id="KW-0285">Flavoprotein</keyword>
<dbReference type="InterPro" id="IPR016166">
    <property type="entry name" value="FAD-bd_PCMH"/>
</dbReference>
<dbReference type="Pfam" id="PF01565">
    <property type="entry name" value="FAD_binding_4"/>
    <property type="match status" value="1"/>
</dbReference>
<evidence type="ECO:0000259" key="6">
    <source>
        <dbReference type="PROSITE" id="PS51387"/>
    </source>
</evidence>
<accession>A0A7W8MA20</accession>
<gene>
    <name evidence="7" type="ORF">HNQ70_002958</name>
</gene>
<dbReference type="Gene3D" id="3.30.70.2740">
    <property type="match status" value="1"/>
</dbReference>
<evidence type="ECO:0000256" key="5">
    <source>
        <dbReference type="ARBA" id="ARBA00023002"/>
    </source>
</evidence>
<dbReference type="InterPro" id="IPR006094">
    <property type="entry name" value="Oxid_FAD_bind_N"/>
</dbReference>
<dbReference type="InterPro" id="IPR051264">
    <property type="entry name" value="FAD-oxidored/transferase_4"/>
</dbReference>
<dbReference type="PANTHER" id="PTHR43716">
    <property type="entry name" value="D-2-HYDROXYGLUTARATE DEHYDROGENASE, MITOCHONDRIAL"/>
    <property type="match status" value="1"/>
</dbReference>
<evidence type="ECO:0000256" key="3">
    <source>
        <dbReference type="ARBA" id="ARBA00022630"/>
    </source>
</evidence>
<evidence type="ECO:0000256" key="4">
    <source>
        <dbReference type="ARBA" id="ARBA00022827"/>
    </source>
</evidence>
<dbReference type="InterPro" id="IPR016169">
    <property type="entry name" value="FAD-bd_PCMH_sub2"/>
</dbReference>
<reference evidence="7 8" key="1">
    <citation type="submission" date="2020-08" db="EMBL/GenBank/DDBJ databases">
        <title>Genomic Encyclopedia of Type Strains, Phase IV (KMG-IV): sequencing the most valuable type-strain genomes for metagenomic binning, comparative biology and taxonomic classification.</title>
        <authorList>
            <person name="Goeker M."/>
        </authorList>
    </citation>
    <scope>NUCLEOTIDE SEQUENCE [LARGE SCALE GENOMIC DNA]</scope>
    <source>
        <strain evidence="7 8">DSM 29781</strain>
    </source>
</reference>
<dbReference type="SUPFAM" id="SSF55103">
    <property type="entry name" value="FAD-linked oxidases, C-terminal domain"/>
    <property type="match status" value="1"/>
</dbReference>
<protein>
    <submittedName>
        <fullName evidence="7">FAD/FMN-containing dehydrogenase</fullName>
    </submittedName>
</protein>
<dbReference type="AlphaFoldDB" id="A0A7W8MA20"/>
<comment type="similarity">
    <text evidence="2">Belongs to the FAD-binding oxidoreductase/transferase type 4 family.</text>
</comment>
<keyword evidence="4" id="KW-0274">FAD</keyword>
<dbReference type="Proteomes" id="UP000532440">
    <property type="component" value="Unassembled WGS sequence"/>
</dbReference>
<dbReference type="SUPFAM" id="SSF56176">
    <property type="entry name" value="FAD-binding/transporter-associated domain-like"/>
    <property type="match status" value="1"/>
</dbReference>
<dbReference type="Pfam" id="PF02913">
    <property type="entry name" value="FAD-oxidase_C"/>
    <property type="match status" value="1"/>
</dbReference>
<dbReference type="InterPro" id="IPR016171">
    <property type="entry name" value="Vanillyl_alc_oxidase_C-sub2"/>
</dbReference>
<dbReference type="InterPro" id="IPR004113">
    <property type="entry name" value="FAD-bd_oxidored_4_C"/>
</dbReference>
<dbReference type="EMBL" id="JACHGB010000005">
    <property type="protein sequence ID" value="MBB5272935.1"/>
    <property type="molecule type" value="Genomic_DNA"/>
</dbReference>
<dbReference type="InterPro" id="IPR016164">
    <property type="entry name" value="FAD-linked_Oxase-like_C"/>
</dbReference>
<comment type="cofactor">
    <cofactor evidence="1">
        <name>FAD</name>
        <dbReference type="ChEBI" id="CHEBI:57692"/>
    </cofactor>
</comment>
<evidence type="ECO:0000256" key="1">
    <source>
        <dbReference type="ARBA" id="ARBA00001974"/>
    </source>
</evidence>
<keyword evidence="8" id="KW-1185">Reference proteome</keyword>